<reference evidence="3 4" key="1">
    <citation type="submission" date="2012-09" db="EMBL/GenBank/DDBJ databases">
        <title>Genome Sequence of alkane-degrading Bacterium Alcanivorax sp. 6-D-6.</title>
        <authorList>
            <person name="Lai Q."/>
            <person name="Shao Z."/>
        </authorList>
    </citation>
    <scope>NUCLEOTIDE SEQUENCE [LARGE SCALE GENOMIC DNA]</scope>
    <source>
        <strain evidence="3 4">6-D-6</strain>
    </source>
</reference>
<evidence type="ECO:0000256" key="1">
    <source>
        <dbReference type="ARBA" id="ARBA00005254"/>
    </source>
</evidence>
<protein>
    <submittedName>
        <fullName evidence="3">Enoyl-CoA hydratase</fullName>
    </submittedName>
</protein>
<dbReference type="Proteomes" id="UP000771797">
    <property type="component" value="Unassembled WGS sequence"/>
</dbReference>
<evidence type="ECO:0000313" key="3">
    <source>
        <dbReference type="EMBL" id="KAF0805067.1"/>
    </source>
</evidence>
<evidence type="ECO:0000313" key="4">
    <source>
        <dbReference type="Proteomes" id="UP000771797"/>
    </source>
</evidence>
<proteinExistence type="inferred from homology"/>
<dbReference type="PANTHER" id="PTHR43459">
    <property type="entry name" value="ENOYL-COA HYDRATASE"/>
    <property type="match status" value="1"/>
</dbReference>
<comment type="caution">
    <text evidence="3">The sequence shown here is derived from an EMBL/GenBank/DDBJ whole genome shotgun (WGS) entry which is preliminary data.</text>
</comment>
<dbReference type="PROSITE" id="PS00166">
    <property type="entry name" value="ENOYL_COA_HYDRATASE"/>
    <property type="match status" value="1"/>
</dbReference>
<dbReference type="CDD" id="cd06558">
    <property type="entry name" value="crotonase-like"/>
    <property type="match status" value="1"/>
</dbReference>
<name>A0ABQ6Y7P8_9GAMM</name>
<dbReference type="RefSeq" id="WP_133489860.1">
    <property type="nucleotide sequence ID" value="NZ_AQPF01000021.1"/>
</dbReference>
<organism evidence="3 4">
    <name type="scientific">Alcanivorax xiamenensis</name>
    <dbReference type="NCBI Taxonomy" id="1177156"/>
    <lineage>
        <taxon>Bacteria</taxon>
        <taxon>Pseudomonadati</taxon>
        <taxon>Pseudomonadota</taxon>
        <taxon>Gammaproteobacteria</taxon>
        <taxon>Oceanospirillales</taxon>
        <taxon>Alcanivoracaceae</taxon>
        <taxon>Alcanivorax</taxon>
    </lineage>
</organism>
<gene>
    <name evidence="3" type="ORF">A6D6_02577</name>
</gene>
<dbReference type="SUPFAM" id="SSF52096">
    <property type="entry name" value="ClpP/crotonase"/>
    <property type="match status" value="1"/>
</dbReference>
<dbReference type="InterPro" id="IPR014748">
    <property type="entry name" value="Enoyl-CoA_hydra_C"/>
</dbReference>
<evidence type="ECO:0000256" key="2">
    <source>
        <dbReference type="RuleBase" id="RU003707"/>
    </source>
</evidence>
<dbReference type="PANTHER" id="PTHR43459:SF1">
    <property type="entry name" value="EG:BACN32G11.4 PROTEIN"/>
    <property type="match status" value="1"/>
</dbReference>
<dbReference type="Pfam" id="PF00378">
    <property type="entry name" value="ECH_1"/>
    <property type="match status" value="1"/>
</dbReference>
<dbReference type="Gene3D" id="3.90.226.10">
    <property type="entry name" value="2-enoyl-CoA Hydratase, Chain A, domain 1"/>
    <property type="match status" value="1"/>
</dbReference>
<dbReference type="EMBL" id="AQPF01000021">
    <property type="protein sequence ID" value="KAF0805067.1"/>
    <property type="molecule type" value="Genomic_DNA"/>
</dbReference>
<comment type="similarity">
    <text evidence="1 2">Belongs to the enoyl-CoA hydratase/isomerase family.</text>
</comment>
<accession>A0ABQ6Y7P8</accession>
<sequence length="262" mass="28927">MSESLIIEERDGVAWVTLNRPERLNALSRELIRSLNRYFIELYHRDEIRVVVLRGAGRAFCAGLDLKERHDGPTERQVREVLNGQREVRDIMVNMRRCPQPIIALVQGSASGGGFALALASDIRLITPDARFNAAFIRIGLGGCDVGVSYFLPRMVGSSVAAEYLLTGRFMDADRAYQLGLASRVDDLPALESEARSLIDDMLATTPLGLRLTKDALGLAVDLPSLEAVVALEDRNQVLCVKDDNFAEGVAAFLEKRPPRYA</sequence>
<dbReference type="InterPro" id="IPR029045">
    <property type="entry name" value="ClpP/crotonase-like_dom_sf"/>
</dbReference>
<dbReference type="InterPro" id="IPR001753">
    <property type="entry name" value="Enoyl-CoA_hydra/iso"/>
</dbReference>
<dbReference type="Gene3D" id="1.10.12.10">
    <property type="entry name" value="Lyase 2-enoyl-coa Hydratase, Chain A, domain 2"/>
    <property type="match status" value="1"/>
</dbReference>
<dbReference type="InterPro" id="IPR018376">
    <property type="entry name" value="Enoyl-CoA_hyd/isom_CS"/>
</dbReference>
<keyword evidence="4" id="KW-1185">Reference proteome</keyword>